<dbReference type="NCBIfam" id="TIGR01891">
    <property type="entry name" value="amidohydrolases"/>
    <property type="match status" value="1"/>
</dbReference>
<comment type="caution">
    <text evidence="4">The sequence shown here is derived from an EMBL/GenBank/DDBJ whole genome shotgun (WGS) entry which is preliminary data.</text>
</comment>
<keyword evidence="2" id="KW-0479">Metal-binding</keyword>
<feature type="binding site" evidence="2">
    <location>
        <position position="164"/>
    </location>
    <ligand>
        <name>Mn(2+)</name>
        <dbReference type="ChEBI" id="CHEBI:29035"/>
        <label>2</label>
    </ligand>
</feature>
<dbReference type="AlphaFoldDB" id="A0AA37QKT5"/>
<protein>
    <submittedName>
        <fullName evidence="4">N-acyl-L-amino acid amidohydrolase</fullName>
    </submittedName>
</protein>
<gene>
    <name evidence="4" type="primary">amaA</name>
    <name evidence="4" type="ORF">rosag_49080</name>
</gene>
<dbReference type="PANTHER" id="PTHR11014:SF63">
    <property type="entry name" value="METALLOPEPTIDASE, PUTATIVE (AFU_ORTHOLOGUE AFUA_6G09600)-RELATED"/>
    <property type="match status" value="1"/>
</dbReference>
<dbReference type="GO" id="GO:0050118">
    <property type="term" value="F:N-acetyldiaminopimelate deacetylase activity"/>
    <property type="evidence" value="ECO:0007669"/>
    <property type="project" value="UniProtKB-ARBA"/>
</dbReference>
<feature type="binding site" evidence="2">
    <location>
        <position position="200"/>
    </location>
    <ligand>
        <name>Mn(2+)</name>
        <dbReference type="ChEBI" id="CHEBI:29035"/>
        <label>2</label>
    </ligand>
</feature>
<name>A0AA37QKT5_9BACT</name>
<sequence>MQPSTFRVFLSRPPLAVIPMHPSHVLRRAAPAALLATFAAAPAARAQSPAAGALDAEIGRAVTAVLPKVVAWRRDIHEHPELGNRETRTAALVAEHLRKLGMEVRTGVATTGVVAVLKGGKPGPVVALRADMDALPVTEQVSLPFASKVKTTYNGQEVGVMHACGHDMHVAMLMGAAEVLAGMKAQLPGTVKFIFQPAEEGPPGNEKGGAIEMMAQGALANPKPDAIFGLHVGVTAAEAGHLTYKPLGFMAAADFYTVTVRGKQVHGATPWAGVDPIVVGAQIVTGLQTIVSRQMDLTNSPVVVTVGAFQGGVRNNIIPDSVVMMGTIRTFDPAMRKDVQMRVKRTAEQIAAASGATATVDIVERTPVTSNDPALTDRMVASLQRVAGPQNVTLGRPVTGAEDFGYFAEQVPGLFVFLGVRPKGSPESAFVSNHSPKFFADEAALPNGVKALVTLATDFLAQPKPAGRATSTR</sequence>
<evidence type="ECO:0000256" key="1">
    <source>
        <dbReference type="ARBA" id="ARBA00022801"/>
    </source>
</evidence>
<feature type="domain" description="Peptidase M20 dimerisation" evidence="3">
    <location>
        <begin position="256"/>
        <end position="351"/>
    </location>
</feature>
<dbReference type="EMBL" id="BRXS01000009">
    <property type="protein sequence ID" value="GLC28395.1"/>
    <property type="molecule type" value="Genomic_DNA"/>
</dbReference>
<feature type="binding site" evidence="2">
    <location>
        <position position="434"/>
    </location>
    <ligand>
        <name>Mn(2+)</name>
        <dbReference type="ChEBI" id="CHEBI:29035"/>
        <label>2</label>
    </ligand>
</feature>
<dbReference type="InterPro" id="IPR017439">
    <property type="entry name" value="Amidohydrolase"/>
</dbReference>
<comment type="cofactor">
    <cofactor evidence="2">
        <name>Mn(2+)</name>
        <dbReference type="ChEBI" id="CHEBI:29035"/>
    </cofactor>
    <text evidence="2">The Mn(2+) ion enhances activity.</text>
</comment>
<dbReference type="InterPro" id="IPR011650">
    <property type="entry name" value="Peptidase_M20_dimer"/>
</dbReference>
<dbReference type="PANTHER" id="PTHR11014">
    <property type="entry name" value="PEPTIDASE M20 FAMILY MEMBER"/>
    <property type="match status" value="1"/>
</dbReference>
<keyword evidence="2" id="KW-0464">Manganese</keyword>
<dbReference type="Pfam" id="PF07687">
    <property type="entry name" value="M20_dimer"/>
    <property type="match status" value="1"/>
</dbReference>
<accession>A0AA37QKT5</accession>
<dbReference type="Gene3D" id="3.30.70.360">
    <property type="match status" value="1"/>
</dbReference>
<evidence type="ECO:0000313" key="5">
    <source>
        <dbReference type="Proteomes" id="UP001161325"/>
    </source>
</evidence>
<dbReference type="PIRSF" id="PIRSF005962">
    <property type="entry name" value="Pept_M20D_amidohydro"/>
    <property type="match status" value="1"/>
</dbReference>
<dbReference type="GO" id="GO:0019877">
    <property type="term" value="P:diaminopimelate biosynthetic process"/>
    <property type="evidence" value="ECO:0007669"/>
    <property type="project" value="UniProtKB-ARBA"/>
</dbReference>
<proteinExistence type="predicted"/>
<dbReference type="Gene3D" id="3.40.630.10">
    <property type="entry name" value="Zn peptidases"/>
    <property type="match status" value="1"/>
</dbReference>
<reference evidence="4" key="1">
    <citation type="submission" date="2022-08" db="EMBL/GenBank/DDBJ databases">
        <title>Draft genome sequencing of Roseisolibacter agri AW1220.</title>
        <authorList>
            <person name="Tobiishi Y."/>
            <person name="Tonouchi A."/>
        </authorList>
    </citation>
    <scope>NUCLEOTIDE SEQUENCE</scope>
    <source>
        <strain evidence="4">AW1220</strain>
    </source>
</reference>
<keyword evidence="5" id="KW-1185">Reference proteome</keyword>
<keyword evidence="1" id="KW-0378">Hydrolase</keyword>
<evidence type="ECO:0000259" key="3">
    <source>
        <dbReference type="Pfam" id="PF07687"/>
    </source>
</evidence>
<evidence type="ECO:0000313" key="4">
    <source>
        <dbReference type="EMBL" id="GLC28395.1"/>
    </source>
</evidence>
<dbReference type="Pfam" id="PF01546">
    <property type="entry name" value="Peptidase_M20"/>
    <property type="match status" value="1"/>
</dbReference>
<dbReference type="SUPFAM" id="SSF53187">
    <property type="entry name" value="Zn-dependent exopeptidases"/>
    <property type="match status" value="1"/>
</dbReference>
<evidence type="ECO:0000256" key="2">
    <source>
        <dbReference type="PIRSR" id="PIRSR005962-1"/>
    </source>
</evidence>
<dbReference type="InterPro" id="IPR036264">
    <property type="entry name" value="Bact_exopeptidase_dim_dom"/>
</dbReference>
<feature type="binding site" evidence="2">
    <location>
        <position position="166"/>
    </location>
    <ligand>
        <name>Mn(2+)</name>
        <dbReference type="ChEBI" id="CHEBI:29035"/>
        <label>2</label>
    </ligand>
</feature>
<organism evidence="4 5">
    <name type="scientific">Roseisolibacter agri</name>
    <dbReference type="NCBI Taxonomy" id="2014610"/>
    <lineage>
        <taxon>Bacteria</taxon>
        <taxon>Pseudomonadati</taxon>
        <taxon>Gemmatimonadota</taxon>
        <taxon>Gemmatimonadia</taxon>
        <taxon>Gemmatimonadales</taxon>
        <taxon>Gemmatimonadaceae</taxon>
        <taxon>Roseisolibacter</taxon>
    </lineage>
</organism>
<feature type="binding site" evidence="2">
    <location>
        <position position="231"/>
    </location>
    <ligand>
        <name>Mn(2+)</name>
        <dbReference type="ChEBI" id="CHEBI:29035"/>
        <label>2</label>
    </ligand>
</feature>
<dbReference type="GO" id="GO:0046872">
    <property type="term" value="F:metal ion binding"/>
    <property type="evidence" value="ECO:0007669"/>
    <property type="project" value="UniProtKB-KW"/>
</dbReference>
<dbReference type="SUPFAM" id="SSF55031">
    <property type="entry name" value="Bacterial exopeptidase dimerisation domain"/>
    <property type="match status" value="1"/>
</dbReference>
<dbReference type="FunFam" id="3.30.70.360:FF:000001">
    <property type="entry name" value="N-acetyldiaminopimelate deacetylase"/>
    <property type="match status" value="1"/>
</dbReference>
<dbReference type="InterPro" id="IPR002933">
    <property type="entry name" value="Peptidase_M20"/>
</dbReference>
<dbReference type="Proteomes" id="UP001161325">
    <property type="component" value="Unassembled WGS sequence"/>
</dbReference>